<evidence type="ECO:0000313" key="1">
    <source>
        <dbReference type="EnsemblPlants" id="MELO3C035320.2.1"/>
    </source>
</evidence>
<dbReference type="AlphaFoldDB" id="A0A9I9EL20"/>
<protein>
    <submittedName>
        <fullName evidence="1">Uncharacterized protein</fullName>
    </submittedName>
</protein>
<dbReference type="Gramene" id="MELO3C035320.2.1">
    <property type="protein sequence ID" value="MELO3C035320.2.1"/>
    <property type="gene ID" value="MELO3C035320.2"/>
</dbReference>
<reference evidence="1" key="1">
    <citation type="submission" date="2023-03" db="UniProtKB">
        <authorList>
            <consortium name="EnsemblPlants"/>
        </authorList>
    </citation>
    <scope>IDENTIFICATION</scope>
</reference>
<dbReference type="EnsemblPlants" id="MELO3C035320.2.1">
    <property type="protein sequence ID" value="MELO3C035320.2.1"/>
    <property type="gene ID" value="MELO3C035320.2"/>
</dbReference>
<name>A0A9I9EL20_CUCME</name>
<sequence>MVNQHMENVVLKKIRKYPLAINIVNKFYQHVLEYEQSKNKCCKGSLFAKQRGYADGQNAIRRIFLGRTTEEFKETIDHHPNKEVDAHDAWTANGRLKLLLRRGC</sequence>
<accession>A0A9I9EL20</accession>
<proteinExistence type="predicted"/>
<organism evidence="1">
    <name type="scientific">Cucumis melo</name>
    <name type="common">Muskmelon</name>
    <dbReference type="NCBI Taxonomy" id="3656"/>
    <lineage>
        <taxon>Eukaryota</taxon>
        <taxon>Viridiplantae</taxon>
        <taxon>Streptophyta</taxon>
        <taxon>Embryophyta</taxon>
        <taxon>Tracheophyta</taxon>
        <taxon>Spermatophyta</taxon>
        <taxon>Magnoliopsida</taxon>
        <taxon>eudicotyledons</taxon>
        <taxon>Gunneridae</taxon>
        <taxon>Pentapetalae</taxon>
        <taxon>rosids</taxon>
        <taxon>fabids</taxon>
        <taxon>Cucurbitales</taxon>
        <taxon>Cucurbitaceae</taxon>
        <taxon>Benincaseae</taxon>
        <taxon>Cucumis</taxon>
    </lineage>
</organism>